<dbReference type="GO" id="GO:0004386">
    <property type="term" value="F:helicase activity"/>
    <property type="evidence" value="ECO:0007669"/>
    <property type="project" value="UniProtKB-KW"/>
</dbReference>
<keyword evidence="4 5" id="KW-0378">Hydrolase</keyword>
<proteinExistence type="inferred from homology"/>
<keyword evidence="6" id="KW-0547">Nucleotide-binding</keyword>
<comment type="subcellular location">
    <subcellularLocation>
        <location evidence="5">Cytoplasm</location>
    </subcellularLocation>
</comment>
<dbReference type="InterPro" id="IPR037027">
    <property type="entry name" value="YqgF/RNaseH-like_dom_sf"/>
</dbReference>
<sequence length="143" mass="16126">MRLLGLDVGSRTVGVAVSDPMGWTAQGVEIIRINEDEEQFGLERLGEIIKEKQVKGVVLGLPKNMNNSEGPRAEAARQYAKMVEEHFNLPTDFQDERLTTVQAERMLIEEADVSRKKRKQVIDKIAAEFILQNYLDANGKLTK</sequence>
<dbReference type="EMBL" id="MPLS01000005">
    <property type="protein sequence ID" value="ORI98369.1"/>
    <property type="molecule type" value="Genomic_DNA"/>
</dbReference>
<dbReference type="GO" id="GO:0004518">
    <property type="term" value="F:nuclease activity"/>
    <property type="evidence" value="ECO:0007669"/>
    <property type="project" value="UniProtKB-KW"/>
</dbReference>
<evidence type="ECO:0000313" key="6">
    <source>
        <dbReference type="EMBL" id="ORI98369.1"/>
    </source>
</evidence>
<dbReference type="InterPro" id="IPR005227">
    <property type="entry name" value="YqgF"/>
</dbReference>
<evidence type="ECO:0000256" key="3">
    <source>
        <dbReference type="ARBA" id="ARBA00022722"/>
    </source>
</evidence>
<evidence type="ECO:0000313" key="7">
    <source>
        <dbReference type="Proteomes" id="UP000192288"/>
    </source>
</evidence>
<dbReference type="Gene3D" id="3.30.420.140">
    <property type="entry name" value="YqgF/RNase H-like domain"/>
    <property type="match status" value="1"/>
</dbReference>
<evidence type="ECO:0000256" key="4">
    <source>
        <dbReference type="ARBA" id="ARBA00022801"/>
    </source>
</evidence>
<dbReference type="EC" id="3.1.-.-" evidence="5"/>
<protein>
    <recommendedName>
        <fullName evidence="5">Putative pre-16S rRNA nuclease</fullName>
        <ecNumber evidence="5">3.1.-.-</ecNumber>
    </recommendedName>
</protein>
<dbReference type="Pfam" id="PF03652">
    <property type="entry name" value="RuvX"/>
    <property type="match status" value="1"/>
</dbReference>
<dbReference type="RefSeq" id="WP_004910845.1">
    <property type="nucleotide sequence ID" value="NZ_MPLS01000005.1"/>
</dbReference>
<evidence type="ECO:0000256" key="1">
    <source>
        <dbReference type="ARBA" id="ARBA00022490"/>
    </source>
</evidence>
<dbReference type="NCBIfam" id="TIGR00250">
    <property type="entry name" value="RNAse_H_YqgF"/>
    <property type="match status" value="1"/>
</dbReference>
<dbReference type="CDD" id="cd16964">
    <property type="entry name" value="YqgF"/>
    <property type="match status" value="1"/>
</dbReference>
<dbReference type="STRING" id="33968.BMS77_03690"/>
<dbReference type="GO" id="GO:0005829">
    <property type="term" value="C:cytosol"/>
    <property type="evidence" value="ECO:0007669"/>
    <property type="project" value="TreeGrafter"/>
</dbReference>
<dbReference type="GeneID" id="97229979"/>
<comment type="similarity">
    <text evidence="5">Belongs to the YqgF HJR family.</text>
</comment>
<comment type="caution">
    <text evidence="6">The sequence shown here is derived from an EMBL/GenBank/DDBJ whole genome shotgun (WGS) entry which is preliminary data.</text>
</comment>
<dbReference type="SMART" id="SM00732">
    <property type="entry name" value="YqgFc"/>
    <property type="match status" value="1"/>
</dbReference>
<reference evidence="6 7" key="1">
    <citation type="journal article" date="2017" name="Front. Microbiol.">
        <title>Genomic Characterization of Dairy Associated Leuconostoc Species and Diversity of Leuconostocs in Undefined Mixed Mesophilic Starter Cultures.</title>
        <authorList>
            <person name="Frantzen C.A."/>
            <person name="Kot W."/>
            <person name="Pedersen T.B."/>
            <person name="Ardo Y.M."/>
            <person name="Broadbent J.R."/>
            <person name="Neve H."/>
            <person name="Hansen L.H."/>
            <person name="Dal Bello F."/>
            <person name="Ostlie H.M."/>
            <person name="Kleppen H.P."/>
            <person name="Vogensen F.K."/>
            <person name="Holo H."/>
        </authorList>
    </citation>
    <scope>NUCLEOTIDE SEQUENCE [LARGE SCALE GENOMIC DNA]</scope>
    <source>
        <strain evidence="6 7">LMGCF08</strain>
    </source>
</reference>
<dbReference type="Proteomes" id="UP000192288">
    <property type="component" value="Unassembled WGS sequence"/>
</dbReference>
<dbReference type="eggNOG" id="COG0816">
    <property type="taxonomic scope" value="Bacteria"/>
</dbReference>
<accession>A0A1X0VFK3</accession>
<keyword evidence="6" id="KW-0067">ATP-binding</keyword>
<dbReference type="GO" id="GO:0016788">
    <property type="term" value="F:hydrolase activity, acting on ester bonds"/>
    <property type="evidence" value="ECO:0007669"/>
    <property type="project" value="UniProtKB-UniRule"/>
</dbReference>
<dbReference type="HAMAP" id="MF_00651">
    <property type="entry name" value="Nuclease_YqgF"/>
    <property type="match status" value="1"/>
</dbReference>
<organism evidence="6 7">
    <name type="scientific">Leuconostoc pseudomesenteroides</name>
    <dbReference type="NCBI Taxonomy" id="33968"/>
    <lineage>
        <taxon>Bacteria</taxon>
        <taxon>Bacillati</taxon>
        <taxon>Bacillota</taxon>
        <taxon>Bacilli</taxon>
        <taxon>Lactobacillales</taxon>
        <taxon>Lactobacillaceae</taxon>
        <taxon>Leuconostoc</taxon>
    </lineage>
</organism>
<dbReference type="GO" id="GO:0000967">
    <property type="term" value="P:rRNA 5'-end processing"/>
    <property type="evidence" value="ECO:0007669"/>
    <property type="project" value="UniProtKB-UniRule"/>
</dbReference>
<keyword evidence="2 5" id="KW-0690">Ribosome biogenesis</keyword>
<dbReference type="InterPro" id="IPR006641">
    <property type="entry name" value="YqgF/RNaseH-like_dom"/>
</dbReference>
<dbReference type="PANTHER" id="PTHR33317">
    <property type="entry name" value="POLYNUCLEOTIDYL TRANSFERASE, RIBONUCLEASE H-LIKE SUPERFAMILY PROTEIN"/>
    <property type="match status" value="1"/>
</dbReference>
<gene>
    <name evidence="6" type="ORF">BMR96_02495</name>
</gene>
<dbReference type="FunFam" id="3.30.420.140:FF:000003">
    <property type="entry name" value="Putative pre-16S rRNA nuclease"/>
    <property type="match status" value="1"/>
</dbReference>
<evidence type="ECO:0000256" key="5">
    <source>
        <dbReference type="HAMAP-Rule" id="MF_00651"/>
    </source>
</evidence>
<comment type="function">
    <text evidence="5">Could be a nuclease involved in processing of the 5'-end of pre-16S rRNA.</text>
</comment>
<keyword evidence="6" id="KW-0347">Helicase</keyword>
<dbReference type="AlphaFoldDB" id="A0A1X0VFK3"/>
<dbReference type="PANTHER" id="PTHR33317:SF4">
    <property type="entry name" value="POLYNUCLEOTIDYL TRANSFERASE, RIBONUCLEASE H-LIKE SUPERFAMILY PROTEIN"/>
    <property type="match status" value="1"/>
</dbReference>
<keyword evidence="1 5" id="KW-0963">Cytoplasm</keyword>
<name>A0A1X0VFK3_LEUPS</name>
<dbReference type="InterPro" id="IPR012337">
    <property type="entry name" value="RNaseH-like_sf"/>
</dbReference>
<evidence type="ECO:0000256" key="2">
    <source>
        <dbReference type="ARBA" id="ARBA00022517"/>
    </source>
</evidence>
<dbReference type="SUPFAM" id="SSF53098">
    <property type="entry name" value="Ribonuclease H-like"/>
    <property type="match status" value="1"/>
</dbReference>
<keyword evidence="3 5" id="KW-0540">Nuclease</keyword>